<gene>
    <name evidence="2" type="ORF">CONCODRAFT_79954</name>
</gene>
<proteinExistence type="predicted"/>
<evidence type="ECO:0000313" key="3">
    <source>
        <dbReference type="Proteomes" id="UP000070444"/>
    </source>
</evidence>
<sequence length="96" mass="10581">MSDSNKNNDYEIKQMEPAYNMTNSNTNNEYEKKEMTPTNDKSEFYEPHYVPTHSESDKLSGADAGCIGCCAECLICGLNGIILTCISSIFCCGSSE</sequence>
<protein>
    <submittedName>
        <fullName evidence="2">Uncharacterized protein</fullName>
    </submittedName>
</protein>
<dbReference type="Proteomes" id="UP000070444">
    <property type="component" value="Unassembled WGS sequence"/>
</dbReference>
<organism evidence="2 3">
    <name type="scientific">Conidiobolus coronatus (strain ATCC 28846 / CBS 209.66 / NRRL 28638)</name>
    <name type="common">Delacroixia coronata</name>
    <dbReference type="NCBI Taxonomy" id="796925"/>
    <lineage>
        <taxon>Eukaryota</taxon>
        <taxon>Fungi</taxon>
        <taxon>Fungi incertae sedis</taxon>
        <taxon>Zoopagomycota</taxon>
        <taxon>Entomophthoromycotina</taxon>
        <taxon>Entomophthoromycetes</taxon>
        <taxon>Entomophthorales</taxon>
        <taxon>Ancylistaceae</taxon>
        <taxon>Conidiobolus</taxon>
    </lineage>
</organism>
<feature type="compositionally biased region" description="Basic and acidic residues" evidence="1">
    <location>
        <begin position="1"/>
        <end position="14"/>
    </location>
</feature>
<keyword evidence="3" id="KW-1185">Reference proteome</keyword>
<dbReference type="EMBL" id="KQ964604">
    <property type="protein sequence ID" value="KXN67933.1"/>
    <property type="molecule type" value="Genomic_DNA"/>
</dbReference>
<evidence type="ECO:0000256" key="1">
    <source>
        <dbReference type="SAM" id="MobiDB-lite"/>
    </source>
</evidence>
<accession>A0A137NYK6</accession>
<reference evidence="2 3" key="1">
    <citation type="journal article" date="2015" name="Genome Biol. Evol.">
        <title>Phylogenomic analyses indicate that early fungi evolved digesting cell walls of algal ancestors of land plants.</title>
        <authorList>
            <person name="Chang Y."/>
            <person name="Wang S."/>
            <person name="Sekimoto S."/>
            <person name="Aerts A.L."/>
            <person name="Choi C."/>
            <person name="Clum A."/>
            <person name="LaButti K.M."/>
            <person name="Lindquist E.A."/>
            <person name="Yee Ngan C."/>
            <person name="Ohm R.A."/>
            <person name="Salamov A.A."/>
            <person name="Grigoriev I.V."/>
            <person name="Spatafora J.W."/>
            <person name="Berbee M.L."/>
        </authorList>
    </citation>
    <scope>NUCLEOTIDE SEQUENCE [LARGE SCALE GENOMIC DNA]</scope>
    <source>
        <strain evidence="2 3">NRRL 28638</strain>
    </source>
</reference>
<name>A0A137NYK6_CONC2</name>
<dbReference type="AlphaFoldDB" id="A0A137NYK6"/>
<evidence type="ECO:0000313" key="2">
    <source>
        <dbReference type="EMBL" id="KXN67933.1"/>
    </source>
</evidence>
<feature type="region of interest" description="Disordered" evidence="1">
    <location>
        <begin position="1"/>
        <end position="48"/>
    </location>
</feature>
<feature type="compositionally biased region" description="Basic and acidic residues" evidence="1">
    <location>
        <begin position="29"/>
        <end position="46"/>
    </location>
</feature>